<dbReference type="PANTHER" id="PTHR30308">
    <property type="entry name" value="TMRNA-BINDING COMPONENT OF TRANS-TRANSLATION TAGGING COMPLEX"/>
    <property type="match status" value="1"/>
</dbReference>
<gene>
    <name evidence="3" type="primary">smpB</name>
    <name evidence="4" type="ORF">Lyticum_00780</name>
</gene>
<evidence type="ECO:0000256" key="1">
    <source>
        <dbReference type="ARBA" id="ARBA00022490"/>
    </source>
</evidence>
<dbReference type="NCBIfam" id="NF003843">
    <property type="entry name" value="PRK05422.1"/>
    <property type="match status" value="1"/>
</dbReference>
<dbReference type="GO" id="GO:0003723">
    <property type="term" value="F:RNA binding"/>
    <property type="evidence" value="ECO:0007669"/>
    <property type="project" value="UniProtKB-UniRule"/>
</dbReference>
<evidence type="ECO:0000256" key="3">
    <source>
        <dbReference type="HAMAP-Rule" id="MF_00023"/>
    </source>
</evidence>
<dbReference type="GO" id="GO:0070929">
    <property type="term" value="P:trans-translation"/>
    <property type="evidence" value="ECO:0007669"/>
    <property type="project" value="UniProtKB-UniRule"/>
</dbReference>
<reference evidence="4" key="1">
    <citation type="submission" date="2023-02" db="EMBL/GenBank/DDBJ databases">
        <title>Host association and intracellularity evolved multiple times independently in the Rickettsiales.</title>
        <authorList>
            <person name="Castelli M."/>
            <person name="Nardi T."/>
            <person name="Gammuto L."/>
            <person name="Bellinzona G."/>
            <person name="Sabaneyeva E."/>
            <person name="Potekhin A."/>
            <person name="Serra V."/>
            <person name="Petroni G."/>
            <person name="Sassera D."/>
        </authorList>
    </citation>
    <scope>NUCLEOTIDE SEQUENCE</scope>
    <source>
        <strain evidence="4">USBL-36I1</strain>
    </source>
</reference>
<proteinExistence type="inferred from homology"/>
<sequence>MATKSIPDSNIYHLISNNNKASFNYNIEDVIETGIVLTGSEIKSLRNYKTNITDSHAIVENEEVFLHNLHINEYIEANRYNHYPKRPKKLLLHKNQIRKLIGTFKKKNIALIPLKIYFNHRNIVKILLSIATGKKNHDKRAAIKERDIERSLRRGME</sequence>
<protein>
    <recommendedName>
        <fullName evidence="3">SsrA-binding protein</fullName>
    </recommendedName>
    <alternativeName>
        <fullName evidence="3">Small protein B</fullName>
    </alternativeName>
</protein>
<evidence type="ECO:0000313" key="4">
    <source>
        <dbReference type="EMBL" id="MDZ5761594.1"/>
    </source>
</evidence>
<dbReference type="GO" id="GO:0005829">
    <property type="term" value="C:cytosol"/>
    <property type="evidence" value="ECO:0007669"/>
    <property type="project" value="TreeGrafter"/>
</dbReference>
<dbReference type="PROSITE" id="PS01317">
    <property type="entry name" value="SSRP"/>
    <property type="match status" value="1"/>
</dbReference>
<dbReference type="EMBL" id="JARGYU010000003">
    <property type="protein sequence ID" value="MDZ5761594.1"/>
    <property type="molecule type" value="Genomic_DNA"/>
</dbReference>
<keyword evidence="1 3" id="KW-0963">Cytoplasm</keyword>
<name>A0AAE4VLE0_9RICK</name>
<dbReference type="Gene3D" id="2.40.280.10">
    <property type="match status" value="1"/>
</dbReference>
<dbReference type="NCBIfam" id="TIGR00086">
    <property type="entry name" value="smpB"/>
    <property type="match status" value="1"/>
</dbReference>
<dbReference type="Proteomes" id="UP001289135">
    <property type="component" value="Unassembled WGS sequence"/>
</dbReference>
<evidence type="ECO:0000256" key="2">
    <source>
        <dbReference type="ARBA" id="ARBA00022884"/>
    </source>
</evidence>
<comment type="similarity">
    <text evidence="3">Belongs to the SmpB family.</text>
</comment>
<accession>A0AAE4VLE0</accession>
<organism evidence="4 5">
    <name type="scientific">Lyticum sinuosum</name>
    <dbReference type="NCBI Taxonomy" id="1332059"/>
    <lineage>
        <taxon>Bacteria</taxon>
        <taxon>Pseudomonadati</taxon>
        <taxon>Pseudomonadota</taxon>
        <taxon>Alphaproteobacteria</taxon>
        <taxon>Rickettsiales</taxon>
        <taxon>Lyticum</taxon>
    </lineage>
</organism>
<dbReference type="AlphaFoldDB" id="A0AAE4VLE0"/>
<dbReference type="Pfam" id="PF01668">
    <property type="entry name" value="SmpB"/>
    <property type="match status" value="1"/>
</dbReference>
<dbReference type="HAMAP" id="MF_00023">
    <property type="entry name" value="SmpB"/>
    <property type="match status" value="1"/>
</dbReference>
<comment type="function">
    <text evidence="3">Required for rescue of stalled ribosomes mediated by trans-translation. Binds to transfer-messenger RNA (tmRNA), required for stable association of tmRNA with ribosomes. tmRNA and SmpB together mimic tRNA shape, replacing the anticodon stem-loop with SmpB. tmRNA is encoded by the ssrA gene; the 2 termini fold to resemble tRNA(Ala) and it encodes a 'tag peptide', a short internal open reading frame. During trans-translation Ala-aminoacylated tmRNA acts like a tRNA, entering the A-site of stalled ribosomes, displacing the stalled mRNA. The ribosome then switches to translate the ORF on the tmRNA; the nascent peptide is terminated with the 'tag peptide' encoded by the tmRNA and targeted for degradation. The ribosome is freed to recommence translation, which seems to be the essential function of trans-translation.</text>
</comment>
<dbReference type="GO" id="GO:0070930">
    <property type="term" value="P:trans-translation-dependent protein tagging"/>
    <property type="evidence" value="ECO:0007669"/>
    <property type="project" value="TreeGrafter"/>
</dbReference>
<dbReference type="InterPro" id="IPR023620">
    <property type="entry name" value="SmpB"/>
</dbReference>
<dbReference type="InterPro" id="IPR000037">
    <property type="entry name" value="SsrA-bd_prot"/>
</dbReference>
<keyword evidence="2 3" id="KW-0694">RNA-binding</keyword>
<dbReference type="SUPFAM" id="SSF74982">
    <property type="entry name" value="Small protein B (SmpB)"/>
    <property type="match status" value="1"/>
</dbReference>
<dbReference type="RefSeq" id="WP_322499015.1">
    <property type="nucleotide sequence ID" value="NZ_JARGYU010000003.1"/>
</dbReference>
<dbReference type="InterPro" id="IPR020081">
    <property type="entry name" value="SsrA-bd_prot_CS"/>
</dbReference>
<keyword evidence="5" id="KW-1185">Reference proteome</keyword>
<comment type="subcellular location">
    <subcellularLocation>
        <location evidence="3">Cytoplasm</location>
    </subcellularLocation>
    <text evidence="3">The tmRNA-SmpB complex associates with stalled 70S ribosomes.</text>
</comment>
<comment type="caution">
    <text evidence="4">The sequence shown here is derived from an EMBL/GenBank/DDBJ whole genome shotgun (WGS) entry which is preliminary data.</text>
</comment>
<dbReference type="PANTHER" id="PTHR30308:SF2">
    <property type="entry name" value="SSRA-BINDING PROTEIN"/>
    <property type="match status" value="1"/>
</dbReference>
<evidence type="ECO:0000313" key="5">
    <source>
        <dbReference type="Proteomes" id="UP001289135"/>
    </source>
</evidence>